<dbReference type="NCBIfam" id="TIGR02433">
    <property type="entry name" value="lysidine_TilS_C"/>
    <property type="match status" value="1"/>
</dbReference>
<dbReference type="Gene3D" id="3.40.50.620">
    <property type="entry name" value="HUPs"/>
    <property type="match status" value="1"/>
</dbReference>
<feature type="domain" description="Lysidine-tRNA(Ile) synthetase C-terminal" evidence="9">
    <location>
        <begin position="384"/>
        <end position="447"/>
    </location>
</feature>
<dbReference type="Gene3D" id="1.20.59.20">
    <property type="match status" value="1"/>
</dbReference>
<proteinExistence type="inferred from homology"/>
<evidence type="ECO:0000313" key="10">
    <source>
        <dbReference type="EMBL" id="KMT65432.1"/>
    </source>
</evidence>
<comment type="function">
    <text evidence="8">Ligates lysine onto the cytidine present at position 34 of the AUA codon-specific tRNA(Ile) that contains the anticodon CAU, in an ATP-dependent manner. Cytidine is converted to lysidine, thus changing the amino acid specificity of the tRNA from methionine to isoleucine.</text>
</comment>
<dbReference type="Pfam" id="PF09179">
    <property type="entry name" value="TilS"/>
    <property type="match status" value="1"/>
</dbReference>
<name>A0A0J8GRS6_9ALTE</name>
<evidence type="ECO:0000256" key="4">
    <source>
        <dbReference type="ARBA" id="ARBA00022694"/>
    </source>
</evidence>
<dbReference type="InterPro" id="IPR012795">
    <property type="entry name" value="tRNA_Ile_lys_synt_N"/>
</dbReference>
<keyword evidence="11" id="KW-1185">Reference proteome</keyword>
<dbReference type="PATRIC" id="fig|1513271.3.peg.1782"/>
<comment type="similarity">
    <text evidence="8">Belongs to the tRNA(Ile)-lysidine synthase family.</text>
</comment>
<organism evidence="10 11">
    <name type="scientific">Catenovulum maritimum</name>
    <dbReference type="NCBI Taxonomy" id="1513271"/>
    <lineage>
        <taxon>Bacteria</taxon>
        <taxon>Pseudomonadati</taxon>
        <taxon>Pseudomonadota</taxon>
        <taxon>Gammaproteobacteria</taxon>
        <taxon>Alteromonadales</taxon>
        <taxon>Alteromonadaceae</taxon>
        <taxon>Catenovulum</taxon>
    </lineage>
</organism>
<reference evidence="10 11" key="1">
    <citation type="submission" date="2015-04" db="EMBL/GenBank/DDBJ databases">
        <title>Draft Genome Sequence of the Novel Agar-Digesting Marine Bacterium Q1.</title>
        <authorList>
            <person name="Li Y."/>
            <person name="Li D."/>
            <person name="Chen G."/>
            <person name="Du Z."/>
        </authorList>
    </citation>
    <scope>NUCLEOTIDE SEQUENCE [LARGE SCALE GENOMIC DNA]</scope>
    <source>
        <strain evidence="10 11">Q1</strain>
    </source>
</reference>
<dbReference type="STRING" id="1513271.XM47_08740"/>
<comment type="caution">
    <text evidence="10">The sequence shown here is derived from an EMBL/GenBank/DDBJ whole genome shotgun (WGS) entry which is preliminary data.</text>
</comment>
<keyword evidence="5 8" id="KW-0547">Nucleotide-binding</keyword>
<dbReference type="GO" id="GO:0005524">
    <property type="term" value="F:ATP binding"/>
    <property type="evidence" value="ECO:0007669"/>
    <property type="project" value="UniProtKB-UniRule"/>
</dbReference>
<dbReference type="InterPro" id="IPR012796">
    <property type="entry name" value="Lysidine-tRNA-synth_C"/>
</dbReference>
<dbReference type="InterPro" id="IPR011063">
    <property type="entry name" value="TilS/TtcA_N"/>
</dbReference>
<dbReference type="GO" id="GO:0006400">
    <property type="term" value="P:tRNA modification"/>
    <property type="evidence" value="ECO:0007669"/>
    <property type="project" value="UniProtKB-UniRule"/>
</dbReference>
<evidence type="ECO:0000256" key="6">
    <source>
        <dbReference type="ARBA" id="ARBA00022840"/>
    </source>
</evidence>
<evidence type="ECO:0000256" key="5">
    <source>
        <dbReference type="ARBA" id="ARBA00022741"/>
    </source>
</evidence>
<dbReference type="SUPFAM" id="SSF56037">
    <property type="entry name" value="PheT/TilS domain"/>
    <property type="match status" value="1"/>
</dbReference>
<dbReference type="PANTHER" id="PTHR43033">
    <property type="entry name" value="TRNA(ILE)-LYSIDINE SYNTHASE-RELATED"/>
    <property type="match status" value="1"/>
</dbReference>
<dbReference type="Pfam" id="PF01171">
    <property type="entry name" value="ATP_bind_3"/>
    <property type="match status" value="1"/>
</dbReference>
<feature type="binding site" evidence="8">
    <location>
        <begin position="31"/>
        <end position="36"/>
    </location>
    <ligand>
        <name>ATP</name>
        <dbReference type="ChEBI" id="CHEBI:30616"/>
    </ligand>
</feature>
<evidence type="ECO:0000256" key="8">
    <source>
        <dbReference type="HAMAP-Rule" id="MF_01161"/>
    </source>
</evidence>
<dbReference type="SMART" id="SM00977">
    <property type="entry name" value="TilS_C"/>
    <property type="match status" value="1"/>
</dbReference>
<comment type="domain">
    <text evidence="8">The N-terminal region contains the highly conserved SGGXDS motif, predicted to be a P-loop motif involved in ATP binding.</text>
</comment>
<dbReference type="RefSeq" id="WP_048691690.1">
    <property type="nucleotide sequence ID" value="NZ_KQ130488.1"/>
</dbReference>
<dbReference type="InterPro" id="IPR014729">
    <property type="entry name" value="Rossmann-like_a/b/a_fold"/>
</dbReference>
<dbReference type="EC" id="6.3.4.19" evidence="8"/>
<dbReference type="OrthoDB" id="9807403at2"/>
<evidence type="ECO:0000259" key="9">
    <source>
        <dbReference type="SMART" id="SM00977"/>
    </source>
</evidence>
<evidence type="ECO:0000256" key="3">
    <source>
        <dbReference type="ARBA" id="ARBA00022598"/>
    </source>
</evidence>
<dbReference type="InterPro" id="IPR015262">
    <property type="entry name" value="tRNA_Ile_lys_synt_subst-bd"/>
</dbReference>
<keyword evidence="4 8" id="KW-0819">tRNA processing</keyword>
<dbReference type="GO" id="GO:0005737">
    <property type="term" value="C:cytoplasm"/>
    <property type="evidence" value="ECO:0007669"/>
    <property type="project" value="UniProtKB-SubCell"/>
</dbReference>
<dbReference type="Pfam" id="PF11734">
    <property type="entry name" value="TilS_C"/>
    <property type="match status" value="1"/>
</dbReference>
<protein>
    <recommendedName>
        <fullName evidence="8">tRNA(Ile)-lysidine synthase</fullName>
        <ecNumber evidence="8">6.3.4.19</ecNumber>
    </recommendedName>
    <alternativeName>
        <fullName evidence="8">tRNA(Ile)-2-lysyl-cytidine synthase</fullName>
    </alternativeName>
    <alternativeName>
        <fullName evidence="8">tRNA(Ile)-lysidine synthetase</fullName>
    </alternativeName>
</protein>
<keyword evidence="2 8" id="KW-0963">Cytoplasm</keyword>
<dbReference type="GO" id="GO:0032267">
    <property type="term" value="F:tRNA(Ile)-lysidine synthase activity"/>
    <property type="evidence" value="ECO:0007669"/>
    <property type="project" value="UniProtKB-EC"/>
</dbReference>
<comment type="catalytic activity">
    <reaction evidence="7 8">
        <text>cytidine(34) in tRNA(Ile2) + L-lysine + ATP = lysidine(34) in tRNA(Ile2) + AMP + diphosphate + H(+)</text>
        <dbReference type="Rhea" id="RHEA:43744"/>
        <dbReference type="Rhea" id="RHEA-COMP:10625"/>
        <dbReference type="Rhea" id="RHEA-COMP:10670"/>
        <dbReference type="ChEBI" id="CHEBI:15378"/>
        <dbReference type="ChEBI" id="CHEBI:30616"/>
        <dbReference type="ChEBI" id="CHEBI:32551"/>
        <dbReference type="ChEBI" id="CHEBI:33019"/>
        <dbReference type="ChEBI" id="CHEBI:82748"/>
        <dbReference type="ChEBI" id="CHEBI:83665"/>
        <dbReference type="ChEBI" id="CHEBI:456215"/>
        <dbReference type="EC" id="6.3.4.19"/>
    </reaction>
</comment>
<dbReference type="NCBIfam" id="TIGR02432">
    <property type="entry name" value="lysidine_TilS_N"/>
    <property type="match status" value="1"/>
</dbReference>
<sequence>MKSHIKLFSPQEIARLKQFSQQNKSVFVGLSGGVDSVVLLDTIHKLNQTFAPDEQLLLCAVHVHHGLSDNAEAWLKFCAEFCQQRQIKFEFKKVKLAKQSRQSLEALARDARYSVFKQVAGKNAIVVTAQHLNDQAETFFLRLKRGSGPNGLASMNPLSDLTQDIELWRPLLGVSKLEILDYAKANNLDWVEDESNLNDDFDRNFLRNQILPELEARWPGFSQCVARSAELCRQENQIIEEVAAVDFNAAVVSFSNLARVQPMFTSQVLDISLIQNLSYARQNSLLRFWLNKNNELMPSQKIMQQILDNFTCSEDQQPKIKLKLGEIRQYKTRLFYLTQTEIDAFEQEAEPLSWNGEAEVELNTGTKLHIANLGIALPTVNQIAQIRFKPSLSTKCYPKYRNCRKTLKQLLQEYEVPPWMRNQVAYLFYDDELISALGLWVCEPPIN</sequence>
<dbReference type="Proteomes" id="UP000037600">
    <property type="component" value="Unassembled WGS sequence"/>
</dbReference>
<dbReference type="CDD" id="cd01992">
    <property type="entry name" value="TilS_N"/>
    <property type="match status" value="1"/>
</dbReference>
<comment type="subcellular location">
    <subcellularLocation>
        <location evidence="1 8">Cytoplasm</location>
    </subcellularLocation>
</comment>
<keyword evidence="3 8" id="KW-0436">Ligase</keyword>
<evidence type="ECO:0000256" key="1">
    <source>
        <dbReference type="ARBA" id="ARBA00004496"/>
    </source>
</evidence>
<dbReference type="EMBL" id="LAZL01000011">
    <property type="protein sequence ID" value="KMT65432.1"/>
    <property type="molecule type" value="Genomic_DNA"/>
</dbReference>
<gene>
    <name evidence="8" type="primary">tilS</name>
    <name evidence="10" type="ORF">XM47_08740</name>
</gene>
<dbReference type="InterPro" id="IPR012094">
    <property type="entry name" value="tRNA_Ile_lys_synt"/>
</dbReference>
<evidence type="ECO:0000313" key="11">
    <source>
        <dbReference type="Proteomes" id="UP000037600"/>
    </source>
</evidence>
<keyword evidence="6 8" id="KW-0067">ATP-binding</keyword>
<evidence type="ECO:0000256" key="2">
    <source>
        <dbReference type="ARBA" id="ARBA00022490"/>
    </source>
</evidence>
<dbReference type="PANTHER" id="PTHR43033:SF1">
    <property type="entry name" value="TRNA(ILE)-LYSIDINE SYNTHASE-RELATED"/>
    <property type="match status" value="1"/>
</dbReference>
<dbReference type="SUPFAM" id="SSF82829">
    <property type="entry name" value="MesJ substrate recognition domain-like"/>
    <property type="match status" value="1"/>
</dbReference>
<dbReference type="AlphaFoldDB" id="A0A0J8GRS6"/>
<dbReference type="HAMAP" id="MF_01161">
    <property type="entry name" value="tRNA_Ile_lys_synt"/>
    <property type="match status" value="1"/>
</dbReference>
<accession>A0A0J8GRS6</accession>
<dbReference type="SUPFAM" id="SSF52402">
    <property type="entry name" value="Adenine nucleotide alpha hydrolases-like"/>
    <property type="match status" value="1"/>
</dbReference>
<evidence type="ECO:0000256" key="7">
    <source>
        <dbReference type="ARBA" id="ARBA00048539"/>
    </source>
</evidence>